<feature type="region of interest" description="Disordered" evidence="10">
    <location>
        <begin position="143"/>
        <end position="284"/>
    </location>
</feature>
<feature type="compositionally biased region" description="Polar residues" evidence="10">
    <location>
        <begin position="417"/>
        <end position="431"/>
    </location>
</feature>
<dbReference type="InterPro" id="IPR013769">
    <property type="entry name" value="Band3_cytoplasmic_dom"/>
</dbReference>
<dbReference type="Gene3D" id="3.40.930.10">
    <property type="entry name" value="Mannitol-specific EII, Chain A"/>
    <property type="match status" value="1"/>
</dbReference>
<dbReference type="GO" id="GO:0015701">
    <property type="term" value="P:bicarbonate transport"/>
    <property type="evidence" value="ECO:0007669"/>
    <property type="project" value="TreeGrafter"/>
</dbReference>
<dbReference type="Pfam" id="PF07565">
    <property type="entry name" value="Band_3_cyto"/>
    <property type="match status" value="1"/>
</dbReference>
<feature type="domain" description="Bicarbonate transporter-like transmembrane" evidence="11">
    <location>
        <begin position="1013"/>
        <end position="1576"/>
    </location>
</feature>
<keyword evidence="8 9" id="KW-0472">Membrane</keyword>
<evidence type="ECO:0000259" key="11">
    <source>
        <dbReference type="Pfam" id="PF00955"/>
    </source>
</evidence>
<comment type="caution">
    <text evidence="13">The sequence shown here is derived from an EMBL/GenBank/DDBJ whole genome shotgun (WGS) entry which is preliminary data.</text>
</comment>
<keyword evidence="3 9" id="KW-0813">Transport</keyword>
<dbReference type="EMBL" id="CAXITT010000185">
    <property type="protein sequence ID" value="CAL1534908.1"/>
    <property type="molecule type" value="Genomic_DNA"/>
</dbReference>
<keyword evidence="4" id="KW-1003">Cell membrane</keyword>
<keyword evidence="5 9" id="KW-0812">Transmembrane</keyword>
<feature type="compositionally biased region" description="Basic residues" evidence="10">
    <location>
        <begin position="489"/>
        <end position="500"/>
    </location>
</feature>
<sequence>MAFHGRDKSWSLGNADESIPLTSDQDGDGVNVDSATSSGSLATLTPSPAEEEQAKGPIRCVNTEPVISRDTSWHMQEENVTRLSFLHDEVEKIFETDWRFEHDTLTTDPNSKAQALNLMGRESSKLALSESYHVDEAEYSRHRKVSYPHIHQPLRSLSNKSLSKSVKSHRARKKAKRKKKKEKIRSFPSQGAIKSPTIPEEEEHHYYDSGSSSVSDEEEFEDDYDMENGEACQGMNAEDGRRDSIDNYSVTPEFRVQPPTPEDDLTPLVKESQPPSGDQTKEEFIKDPSVGFFIGTDFPSPALELSEVPFPGEPVQEKTSSSLLLISDEETGFMSDPGMATVSDEPRPGGPNLKKSLSEDPGSFVMSPDTEAMPSNRPAFLALQVTEDVGTPSPRLGLAPREHSVGGKVTFLVGDSSYPSYSNFENHTASTAREDEQLADEEQDEEAWKRKKRRDSGSRRRGSSEGYDGEGHALLRVPSVEGSQSTRSASRRRHHHHHEHFQREDLIMRRQKGSEVRLDETFKRSPTETEEAVLLYKSDLDEMASHRFEDQRGIRRHKIARSKGALHSIVHIGKSHHIKKQKVVKKFDHSPHEVFVELDELHVEGEDMSEWREKARWIKFEEDVEEGAERWGKPHVASLSFHSLLELRRGLENGTVLLDLEATDLNSIIHRVVDDMGIRDLVEEEVKGKLLRTLLLKHKHVSERSAFLRRNPSYSNLASLDGSGKRHQQNGDKSLLNSISQSSFGSNLGLSKSASVTSMVDKKNKDGKAAAKLEMVKVDVDNNMPVLQEDAGTLSSQPDYGTLSSQSEKVVSPKSDTPTMAADLTDKQTDGVHIGISPVEQKKHVQDIMRRIPKGAEASTVLVGQVDFLKKPAMAFVRLAEGQLLDNLTEVPLPVRFLFILLGPERGGMDYHEVGRSLSTLMSNQQFHDVAYRAESRDDLLRAINSFLDDSIVLPPGDWDHRTLLPITHMARKRAQMRKLKKQQIEEKEALPPAALLDKDDIPSDPLQRTGCLFGGVYNDIRRRYPHYLSDIKDAANGQCIKTLFFIFFTCLSPCIAFGGLLSEKTNRMMGVSETMVATSVFGMIFSLLSGQPLLIIGATGPVLVFEESLYKFCDSNDLEFLPLRFWIGLWVFAITTLAVALEGSFLVRYVSRFVEEIFAILISLIFIYEVVKKLVQIFSQHPLMEDYCFLPDYFNNDTLNETHQHNRSVWLYPDNVSDWINTTSWTNTTSLPSQLHTNNYGASNEPSPDKENQPNTALLSLILVFGTFLIAYFLRIFRNSKFLGRSVRRALGDFGVLIALVCMVILSFLMKTTYVQKLDLTDPLTPTSEDRGWFINPMGMKQTMPVWLIFGSALPGFLIFILLFMETQITEMILNKKERKLKKGSGYHLDQIILGFLTFLGGLFGLPWMCAATVRTVAHISALSEYSSTHAPGEKPQLLGVKEQRVTNFCVHFLIGAAVAAGPVLREVPVPALFGVFLYLGVSTLSGVQMFERVKLLLMPVKYHPSVVYVRKVRTSQMHKFTLIQLACLIFLIVIKSTAAALAFPFLLVLLVPLRLKIVSRFFSHEELEHLDMEEEDFELDDEDDPDFYQQAHMPI</sequence>
<feature type="region of interest" description="Disordered" evidence="10">
    <location>
        <begin position="416"/>
        <end position="502"/>
    </location>
</feature>
<evidence type="ECO:0000259" key="12">
    <source>
        <dbReference type="Pfam" id="PF07565"/>
    </source>
</evidence>
<dbReference type="InterPro" id="IPR016152">
    <property type="entry name" value="PTrfase/Anion_transptr"/>
</dbReference>
<feature type="compositionally biased region" description="Acidic residues" evidence="10">
    <location>
        <begin position="215"/>
        <end position="228"/>
    </location>
</feature>
<dbReference type="PANTHER" id="PTHR11453:SF47">
    <property type="entry name" value="ANION EXCHANGE PROTEIN"/>
    <property type="match status" value="1"/>
</dbReference>
<dbReference type="GO" id="GO:0008509">
    <property type="term" value="F:monoatomic anion transmembrane transporter activity"/>
    <property type="evidence" value="ECO:0007669"/>
    <property type="project" value="InterPro"/>
</dbReference>
<feature type="compositionally biased region" description="Low complexity" evidence="10">
    <location>
        <begin position="154"/>
        <end position="165"/>
    </location>
</feature>
<dbReference type="PRINTS" id="PR01231">
    <property type="entry name" value="HCO3TRNSPORT"/>
</dbReference>
<evidence type="ECO:0000256" key="9">
    <source>
        <dbReference type="RuleBase" id="RU362035"/>
    </source>
</evidence>
<feature type="compositionally biased region" description="Polar residues" evidence="10">
    <location>
        <begin position="793"/>
        <end position="817"/>
    </location>
</feature>
<dbReference type="GO" id="GO:0005886">
    <property type="term" value="C:plasma membrane"/>
    <property type="evidence" value="ECO:0007669"/>
    <property type="project" value="UniProtKB-SubCell"/>
</dbReference>
<evidence type="ECO:0000256" key="2">
    <source>
        <dbReference type="ARBA" id="ARBA00010993"/>
    </source>
</evidence>
<feature type="transmembrane region" description="Helical" evidence="9">
    <location>
        <begin position="1154"/>
        <end position="1172"/>
    </location>
</feature>
<dbReference type="FunFam" id="3.40.930.10:FF:000020">
    <property type="entry name" value="Anion exchange protein"/>
    <property type="match status" value="1"/>
</dbReference>
<feature type="transmembrane region" description="Helical" evidence="9">
    <location>
        <begin position="1473"/>
        <end position="1492"/>
    </location>
</feature>
<feature type="transmembrane region" description="Helical" evidence="9">
    <location>
        <begin position="1347"/>
        <end position="1366"/>
    </location>
</feature>
<evidence type="ECO:0000256" key="8">
    <source>
        <dbReference type="ARBA" id="ARBA00023136"/>
    </source>
</evidence>
<evidence type="ECO:0000256" key="1">
    <source>
        <dbReference type="ARBA" id="ARBA00004651"/>
    </source>
</evidence>
<dbReference type="Proteomes" id="UP001497497">
    <property type="component" value="Unassembled WGS sequence"/>
</dbReference>
<dbReference type="NCBIfam" id="TIGR00834">
    <property type="entry name" value="ae"/>
    <property type="match status" value="1"/>
</dbReference>
<dbReference type="Gene3D" id="1.10.287.570">
    <property type="entry name" value="Helical hairpin bin"/>
    <property type="match status" value="1"/>
</dbReference>
<feature type="transmembrane region" description="Helical" evidence="9">
    <location>
        <begin position="1387"/>
        <end position="1407"/>
    </location>
</feature>
<dbReference type="GO" id="GO:0005452">
    <property type="term" value="F:solute:inorganic anion antiporter activity"/>
    <property type="evidence" value="ECO:0007669"/>
    <property type="project" value="InterPro"/>
</dbReference>
<dbReference type="InterPro" id="IPR011531">
    <property type="entry name" value="HCO3_transpt-like_TM_dom"/>
</dbReference>
<evidence type="ECO:0000256" key="10">
    <source>
        <dbReference type="SAM" id="MobiDB-lite"/>
    </source>
</evidence>
<proteinExistence type="inferred from homology"/>
<dbReference type="Pfam" id="PF00955">
    <property type="entry name" value="HCO3_cotransp"/>
    <property type="match status" value="1"/>
</dbReference>
<feature type="transmembrane region" description="Helical" evidence="9">
    <location>
        <begin position="1124"/>
        <end position="1142"/>
    </location>
</feature>
<dbReference type="InterPro" id="IPR003020">
    <property type="entry name" value="HCO3_transpt_euk"/>
</dbReference>
<evidence type="ECO:0000256" key="3">
    <source>
        <dbReference type="ARBA" id="ARBA00022448"/>
    </source>
</evidence>
<comment type="subcellular location">
    <subcellularLocation>
        <location evidence="1">Cell membrane</location>
        <topology evidence="1">Multi-pass membrane protein</topology>
    </subcellularLocation>
    <subcellularLocation>
        <location evidence="9">Membrane</location>
        <topology evidence="9">Multi-pass membrane protein</topology>
    </subcellularLocation>
</comment>
<comment type="similarity">
    <text evidence="2 9">Belongs to the anion exchanger (TC 2.A.31) family.</text>
</comment>
<dbReference type="GO" id="GO:0051453">
    <property type="term" value="P:regulation of intracellular pH"/>
    <property type="evidence" value="ECO:0007669"/>
    <property type="project" value="TreeGrafter"/>
</dbReference>
<feature type="region of interest" description="Disordered" evidence="10">
    <location>
        <begin position="792"/>
        <end position="817"/>
    </location>
</feature>
<evidence type="ECO:0000256" key="6">
    <source>
        <dbReference type="ARBA" id="ARBA00022989"/>
    </source>
</evidence>
<feature type="transmembrane region" description="Helical" evidence="9">
    <location>
        <begin position="1524"/>
        <end position="1553"/>
    </location>
</feature>
<name>A0AAV2HNE6_LYMST</name>
<organism evidence="13 14">
    <name type="scientific">Lymnaea stagnalis</name>
    <name type="common">Great pond snail</name>
    <name type="synonym">Helix stagnalis</name>
    <dbReference type="NCBI Taxonomy" id="6523"/>
    <lineage>
        <taxon>Eukaryota</taxon>
        <taxon>Metazoa</taxon>
        <taxon>Spiralia</taxon>
        <taxon>Lophotrochozoa</taxon>
        <taxon>Mollusca</taxon>
        <taxon>Gastropoda</taxon>
        <taxon>Heterobranchia</taxon>
        <taxon>Euthyneura</taxon>
        <taxon>Panpulmonata</taxon>
        <taxon>Hygrophila</taxon>
        <taxon>Lymnaeoidea</taxon>
        <taxon>Lymnaeidae</taxon>
        <taxon>Lymnaea</taxon>
    </lineage>
</organism>
<dbReference type="PANTHER" id="PTHR11453">
    <property type="entry name" value="ANION EXCHANGE PROTEIN"/>
    <property type="match status" value="1"/>
</dbReference>
<evidence type="ECO:0000313" key="14">
    <source>
        <dbReference type="Proteomes" id="UP001497497"/>
    </source>
</evidence>
<feature type="region of interest" description="Disordered" evidence="10">
    <location>
        <begin position="1"/>
        <end position="57"/>
    </location>
</feature>
<feature type="transmembrane region" description="Helical" evidence="9">
    <location>
        <begin position="1291"/>
        <end position="1311"/>
    </location>
</feature>
<feature type="transmembrane region" description="Helical" evidence="9">
    <location>
        <begin position="1044"/>
        <end position="1063"/>
    </location>
</feature>
<gene>
    <name evidence="13" type="ORF">GSLYS_00008868001</name>
</gene>
<reference evidence="13 14" key="1">
    <citation type="submission" date="2024-04" db="EMBL/GenBank/DDBJ databases">
        <authorList>
            <consortium name="Genoscope - CEA"/>
            <person name="William W."/>
        </authorList>
    </citation>
    <scope>NUCLEOTIDE SEQUENCE [LARGE SCALE GENOMIC DNA]</scope>
</reference>
<evidence type="ECO:0000256" key="5">
    <source>
        <dbReference type="ARBA" id="ARBA00022692"/>
    </source>
</evidence>
<evidence type="ECO:0000313" key="13">
    <source>
        <dbReference type="EMBL" id="CAL1534908.1"/>
    </source>
</evidence>
<keyword evidence="7 9" id="KW-0406">Ion transport</keyword>
<protein>
    <recommendedName>
        <fullName evidence="9">Anion exchange protein</fullName>
    </recommendedName>
</protein>
<feature type="compositionally biased region" description="Low complexity" evidence="10">
    <location>
        <begin position="34"/>
        <end position="48"/>
    </location>
</feature>
<keyword evidence="6 9" id="KW-1133">Transmembrane helix</keyword>
<feature type="domain" description="Band 3 cytoplasmic" evidence="12">
    <location>
        <begin position="592"/>
        <end position="960"/>
    </location>
</feature>
<feature type="region of interest" description="Disordered" evidence="10">
    <location>
        <begin position="332"/>
        <end position="379"/>
    </location>
</feature>
<accession>A0AAV2HNE6</accession>
<evidence type="ECO:0000256" key="7">
    <source>
        <dbReference type="ARBA" id="ARBA00023065"/>
    </source>
</evidence>
<keyword evidence="14" id="KW-1185">Reference proteome</keyword>
<evidence type="ECO:0000256" key="4">
    <source>
        <dbReference type="ARBA" id="ARBA00022475"/>
    </source>
</evidence>
<dbReference type="FunFam" id="1.10.287.570:FF:000001">
    <property type="entry name" value="Anion exchange protein"/>
    <property type="match status" value="1"/>
</dbReference>
<feature type="transmembrane region" description="Helical" evidence="9">
    <location>
        <begin position="1075"/>
        <end position="1104"/>
    </location>
</feature>
<feature type="transmembrane region" description="Helical" evidence="9">
    <location>
        <begin position="1447"/>
        <end position="1466"/>
    </location>
</feature>
<feature type="transmembrane region" description="Helical" evidence="9">
    <location>
        <begin position="1258"/>
        <end position="1279"/>
    </location>
</feature>
<dbReference type="SUPFAM" id="SSF55804">
    <property type="entry name" value="Phoshotransferase/anion transport protein"/>
    <property type="match status" value="1"/>
</dbReference>
<feature type="compositionally biased region" description="Basic residues" evidence="10">
    <location>
        <begin position="166"/>
        <end position="183"/>
    </location>
</feature>